<dbReference type="InterPro" id="IPR011990">
    <property type="entry name" value="TPR-like_helical_dom_sf"/>
</dbReference>
<dbReference type="InterPro" id="IPR019734">
    <property type="entry name" value="TPR_rpt"/>
</dbReference>
<accession>A0AAD9R2L3</accession>
<reference evidence="2" key="1">
    <citation type="journal article" date="2023" name="G3 (Bethesda)">
        <title>Whole genome assembly and annotation of the endangered Caribbean coral Acropora cervicornis.</title>
        <authorList>
            <person name="Selwyn J.D."/>
            <person name="Vollmer S.V."/>
        </authorList>
    </citation>
    <scope>NUCLEOTIDE SEQUENCE</scope>
    <source>
        <strain evidence="2">K2</strain>
    </source>
</reference>
<dbReference type="EMBL" id="JARQWQ010000005">
    <property type="protein sequence ID" value="KAK2571974.1"/>
    <property type="molecule type" value="Genomic_DNA"/>
</dbReference>
<dbReference type="Gene3D" id="1.25.40.10">
    <property type="entry name" value="Tetratricopeptide repeat domain"/>
    <property type="match status" value="6"/>
</dbReference>
<proteinExistence type="predicted"/>
<protein>
    <submittedName>
        <fullName evidence="2">Tetratricopeptide repeat protein 34</fullName>
    </submittedName>
</protein>
<dbReference type="SMART" id="SM00028">
    <property type="entry name" value="TPR"/>
    <property type="match status" value="11"/>
</dbReference>
<comment type="caution">
    <text evidence="2">The sequence shown here is derived from an EMBL/GenBank/DDBJ whole genome shotgun (WGS) entry which is preliminary data.</text>
</comment>
<dbReference type="PANTHER" id="PTHR44874">
    <property type="entry name" value="TETRATRICOPEPTIDE REPEAT PROTEIN 34"/>
    <property type="match status" value="1"/>
</dbReference>
<dbReference type="PANTHER" id="PTHR44874:SF1">
    <property type="entry name" value="TETRATRICOPEPTIDE REPEAT PROTEIN 34"/>
    <property type="match status" value="1"/>
</dbReference>
<sequence>MTVSPDSIGRTLSFIASANQELRKQRYEDAVILFCKGYALEPGLIKDHLLSLPQNHLHCVICTLEDWCVCYSTESQLALLDSGVTVTIEQICDLITSPGLRPDSRVAWTTKLRIQMRNKSYREAVKTCGDALKIFANHTYAMFFLVERAMAYLLVREKGLAVKDLMHAYDKDMDAALSSIKESAAKIMPVVLEALYEVISIMAQKSGAYSMEERLYLVKIDRIVVGLNPTDYGTLEDCASHMIKLNQFKAAVALLSDGIDSLSVDGRRDGEALELFLHRAQCHLALNQTEIAVDDYLSAMIIDDDITRITILALSSKQQDAIASIAKKTASDFLTHHRLKAKLSTACSVDSKMTADSLQRAALMYRLLYLLDSNNVDALVNAAECMRLQDNDREAIKTLNLVLELRPTCSKAYYARAFCYMKSADMSNALADFSTTLDLQHNYVQAFCGRAFVWLMSGQLEKAAMDLKSASEISTAATVTWITELSEYGQETLKNQLKEYLLMTSKKRQGCADTSLIPLGDVLTRAFSTDFECHLVFVEILQSQRKMDEAQAILVRLIKHNPDDYLATLHLAALKMRRNKTADALEDICALLKTIGEEKLMNSLLRLSEGDRARLTREAHCEGVQRFNVCSGDASAESYFSLAIAASPSKACESYAWRAKLRILKGEVDMAISDLSVVLNQKPNFVEALCQRGLLYAQKENLKASYHDLLQALVLNNQALKNFILSLHENPKQLLLTSLENCAQLLFSRYLTRGFRSKCILKLCQLLVEIRADVLSYHCMYADGLIIFEDYRKAAEELDIAEILCPEDVTVLSRSGLVHVKLNEVELSAAKFQRAAQIDSEAVKFALNTLNGCQKKCLETEALKRATELTSLNENKQALAFFTLAVAASSDQQQEVLRMRSKCFERLGRYQDAVDDMSAVITSGTPIVGDLITRANLHLLNDNVKGASLDFSVAVDTQEVTAVTLLSAYPGRDTVLKAFLRAAITDLNRKDFAGGLAMCTSGLKLDPSNVELKNLKRKCEFGVSNKCFIQ</sequence>
<feature type="repeat" description="TPR" evidence="1">
    <location>
        <begin position="410"/>
        <end position="443"/>
    </location>
</feature>
<gene>
    <name evidence="2" type="ORF">P5673_003392</name>
</gene>
<keyword evidence="1" id="KW-0802">TPR repeat</keyword>
<evidence type="ECO:0000313" key="2">
    <source>
        <dbReference type="EMBL" id="KAK2571974.1"/>
    </source>
</evidence>
<dbReference type="SUPFAM" id="SSF48452">
    <property type="entry name" value="TPR-like"/>
    <property type="match status" value="4"/>
</dbReference>
<evidence type="ECO:0000256" key="1">
    <source>
        <dbReference type="PROSITE-ProRule" id="PRU00339"/>
    </source>
</evidence>
<name>A0AAD9R2L3_ACRCE</name>
<evidence type="ECO:0000313" key="3">
    <source>
        <dbReference type="Proteomes" id="UP001249851"/>
    </source>
</evidence>
<organism evidence="2 3">
    <name type="scientific">Acropora cervicornis</name>
    <name type="common">Staghorn coral</name>
    <dbReference type="NCBI Taxonomy" id="6130"/>
    <lineage>
        <taxon>Eukaryota</taxon>
        <taxon>Metazoa</taxon>
        <taxon>Cnidaria</taxon>
        <taxon>Anthozoa</taxon>
        <taxon>Hexacorallia</taxon>
        <taxon>Scleractinia</taxon>
        <taxon>Astrocoeniina</taxon>
        <taxon>Acroporidae</taxon>
        <taxon>Acropora</taxon>
    </lineage>
</organism>
<dbReference type="PROSITE" id="PS50005">
    <property type="entry name" value="TPR"/>
    <property type="match status" value="1"/>
</dbReference>
<keyword evidence="3" id="KW-1185">Reference proteome</keyword>
<dbReference type="AlphaFoldDB" id="A0AAD9R2L3"/>
<dbReference type="Proteomes" id="UP001249851">
    <property type="component" value="Unassembled WGS sequence"/>
</dbReference>
<reference evidence="2" key="2">
    <citation type="journal article" date="2023" name="Science">
        <title>Genomic signatures of disease resistance in endangered staghorn corals.</title>
        <authorList>
            <person name="Vollmer S.V."/>
            <person name="Selwyn J.D."/>
            <person name="Despard B.A."/>
            <person name="Roesel C.L."/>
        </authorList>
    </citation>
    <scope>NUCLEOTIDE SEQUENCE</scope>
    <source>
        <strain evidence="2">K2</strain>
    </source>
</reference>
<dbReference type="Pfam" id="PF13174">
    <property type="entry name" value="TPR_6"/>
    <property type="match status" value="1"/>
</dbReference>
<dbReference type="InterPro" id="IPR042161">
    <property type="entry name" value="TTC34"/>
</dbReference>